<dbReference type="SMART" id="SM00827">
    <property type="entry name" value="PKS_AT"/>
    <property type="match status" value="1"/>
</dbReference>
<dbReference type="InterPro" id="IPR016035">
    <property type="entry name" value="Acyl_Trfase/lysoPLipase"/>
</dbReference>
<keyword evidence="5" id="KW-1185">Reference proteome</keyword>
<evidence type="ECO:0000256" key="2">
    <source>
        <dbReference type="ARBA" id="ARBA00022553"/>
    </source>
</evidence>
<dbReference type="SUPFAM" id="SSF52151">
    <property type="entry name" value="FabD/lysophospholipase-like"/>
    <property type="match status" value="1"/>
</dbReference>
<sequence>MNPILDKFEQKLCQVQFAPLRLPLASNLTGEILQPGEMLGLSYWNSHLRSSVQFASGIQALAAQGYDLFIEIGSDPTLINMGKRCLTSENITWLPSLKKEQDDWQILLNSLGELYIKGVNIDWAGLDLTKIIYVAASLYQHIPLNDNDIGASLTRKKIISSRHTQVLFILYWVHNIWRHCKYLNPSLILINCLTLLNSKWKEKLYYQSQLI</sequence>
<gene>
    <name evidence="4" type="ORF">H6G97_30020</name>
</gene>
<evidence type="ECO:0000259" key="3">
    <source>
        <dbReference type="SMART" id="SM00827"/>
    </source>
</evidence>
<keyword evidence="2" id="KW-0597">Phosphoprotein</keyword>
<evidence type="ECO:0000313" key="4">
    <source>
        <dbReference type="EMBL" id="MBD2533569.1"/>
    </source>
</evidence>
<dbReference type="PANTHER" id="PTHR43775:SF37">
    <property type="entry name" value="SI:DKEY-61P9.11"/>
    <property type="match status" value="1"/>
</dbReference>
<keyword evidence="1" id="KW-0596">Phosphopantetheine</keyword>
<evidence type="ECO:0000256" key="1">
    <source>
        <dbReference type="ARBA" id="ARBA00022450"/>
    </source>
</evidence>
<comment type="caution">
    <text evidence="4">The sequence shown here is derived from an EMBL/GenBank/DDBJ whole genome shotgun (WGS) entry which is preliminary data.</text>
</comment>
<dbReference type="InterPro" id="IPR050091">
    <property type="entry name" value="PKS_NRPS_Biosynth_Enz"/>
</dbReference>
<dbReference type="Gene3D" id="3.40.366.10">
    <property type="entry name" value="Malonyl-Coenzyme A Acyl Carrier Protein, domain 2"/>
    <property type="match status" value="1"/>
</dbReference>
<proteinExistence type="predicted"/>
<reference evidence="4 5" key="1">
    <citation type="journal article" date="2020" name="ISME J.">
        <title>Comparative genomics reveals insights into cyanobacterial evolution and habitat adaptation.</title>
        <authorList>
            <person name="Chen M.Y."/>
            <person name="Teng W.K."/>
            <person name="Zhao L."/>
            <person name="Hu C.X."/>
            <person name="Zhou Y.K."/>
            <person name="Han B.P."/>
            <person name="Song L.R."/>
            <person name="Shu W.S."/>
        </authorList>
    </citation>
    <scope>NUCLEOTIDE SEQUENCE [LARGE SCALE GENOMIC DNA]</scope>
    <source>
        <strain evidence="4 5">FACHB-838</strain>
    </source>
</reference>
<dbReference type="InterPro" id="IPR014043">
    <property type="entry name" value="Acyl_transferase_dom"/>
</dbReference>
<name>A0ABR8DWG7_9NOSO</name>
<dbReference type="Gene3D" id="3.30.70.3290">
    <property type="match status" value="1"/>
</dbReference>
<dbReference type="InterPro" id="IPR001227">
    <property type="entry name" value="Ac_transferase_dom_sf"/>
</dbReference>
<dbReference type="EMBL" id="JACJSI010000103">
    <property type="protein sequence ID" value="MBD2533569.1"/>
    <property type="molecule type" value="Genomic_DNA"/>
</dbReference>
<dbReference type="Proteomes" id="UP000623440">
    <property type="component" value="Unassembled WGS sequence"/>
</dbReference>
<dbReference type="Pfam" id="PF00698">
    <property type="entry name" value="Acyl_transf_1"/>
    <property type="match status" value="1"/>
</dbReference>
<organism evidence="4 5">
    <name type="scientific">Nostoc flagelliforme FACHB-838</name>
    <dbReference type="NCBI Taxonomy" id="2692904"/>
    <lineage>
        <taxon>Bacteria</taxon>
        <taxon>Bacillati</taxon>
        <taxon>Cyanobacteriota</taxon>
        <taxon>Cyanophyceae</taxon>
        <taxon>Nostocales</taxon>
        <taxon>Nostocaceae</taxon>
        <taxon>Nostoc</taxon>
    </lineage>
</organism>
<dbReference type="PANTHER" id="PTHR43775">
    <property type="entry name" value="FATTY ACID SYNTHASE"/>
    <property type="match status" value="1"/>
</dbReference>
<protein>
    <recommendedName>
        <fullName evidence="3">Malonyl-CoA:ACP transacylase (MAT) domain-containing protein</fullName>
    </recommendedName>
</protein>
<feature type="domain" description="Malonyl-CoA:ACP transacylase (MAT)" evidence="3">
    <location>
        <begin position="1"/>
        <end position="101"/>
    </location>
</feature>
<evidence type="ECO:0000313" key="5">
    <source>
        <dbReference type="Proteomes" id="UP000623440"/>
    </source>
</evidence>
<accession>A0ABR8DWG7</accession>